<accession>S8AQ92</accession>
<dbReference type="STRING" id="1284197.S8AQ92"/>
<feature type="compositionally biased region" description="Low complexity" evidence="1">
    <location>
        <begin position="32"/>
        <end position="42"/>
    </location>
</feature>
<reference evidence="2 3" key="1">
    <citation type="journal article" date="2013" name="PLoS Genet.">
        <title>Genomic mechanisms accounting for the adaptation to parasitism in nematode-trapping fungi.</title>
        <authorList>
            <person name="Meerupati T."/>
            <person name="Andersson K.M."/>
            <person name="Friman E."/>
            <person name="Kumar D."/>
            <person name="Tunlid A."/>
            <person name="Ahren D."/>
        </authorList>
    </citation>
    <scope>NUCLEOTIDE SEQUENCE [LARGE SCALE GENOMIC DNA]</scope>
    <source>
        <strain evidence="2 3">CBS 200.50</strain>
    </source>
</reference>
<keyword evidence="3" id="KW-1185">Reference proteome</keyword>
<proteinExistence type="predicted"/>
<dbReference type="OrthoDB" id="10041966at2759"/>
<evidence type="ECO:0000313" key="3">
    <source>
        <dbReference type="Proteomes" id="UP000015100"/>
    </source>
</evidence>
<dbReference type="SUPFAM" id="SSF52540">
    <property type="entry name" value="P-loop containing nucleoside triphosphate hydrolases"/>
    <property type="match status" value="1"/>
</dbReference>
<protein>
    <recommendedName>
        <fullName evidence="4">Phosphoribulokinase/uridine kinase domain-containing protein</fullName>
    </recommendedName>
</protein>
<dbReference type="AlphaFoldDB" id="S8AQ92"/>
<dbReference type="HOGENOM" id="CLU_058668_1_0_1"/>
<feature type="region of interest" description="Disordered" evidence="1">
    <location>
        <begin position="1"/>
        <end position="42"/>
    </location>
</feature>
<gene>
    <name evidence="2" type="ORF">H072_965</name>
</gene>
<reference evidence="3" key="2">
    <citation type="submission" date="2013-04" db="EMBL/GenBank/DDBJ databases">
        <title>Genomic mechanisms accounting for the adaptation to parasitism in nematode-trapping fungi.</title>
        <authorList>
            <person name="Ahren D.G."/>
        </authorList>
    </citation>
    <scope>NUCLEOTIDE SEQUENCE [LARGE SCALE GENOMIC DNA]</scope>
    <source>
        <strain evidence="3">CBS 200.50</strain>
    </source>
</reference>
<dbReference type="CDD" id="cd02024">
    <property type="entry name" value="NRK1"/>
    <property type="match status" value="1"/>
</dbReference>
<dbReference type="PANTHER" id="PTHR10285">
    <property type="entry name" value="URIDINE KINASE"/>
    <property type="match status" value="1"/>
</dbReference>
<feature type="compositionally biased region" description="Polar residues" evidence="1">
    <location>
        <begin position="1"/>
        <end position="15"/>
    </location>
</feature>
<dbReference type="EMBL" id="AQGS01000024">
    <property type="protein sequence ID" value="EPS45029.1"/>
    <property type="molecule type" value="Genomic_DNA"/>
</dbReference>
<dbReference type="eggNOG" id="KOG3308">
    <property type="taxonomic scope" value="Eukaryota"/>
</dbReference>
<dbReference type="Gene3D" id="3.40.50.300">
    <property type="entry name" value="P-loop containing nucleotide triphosphate hydrolases"/>
    <property type="match status" value="1"/>
</dbReference>
<sequence>MAPSSSLGYNDTLMNQPLPPPPLTHRHHALKKSSCPSSSGKTSLSRLLRAAFTSKTLPDHPPVKCVILHGDDFYVPDSQLPMVELGSTGEKVQDWDCPEAIEFPRFLESVKYAKAHGELPGTHQTFEDTHAVGVEESLSRLTNGVEGGKEKIADLEKRVGGWLDAVVKSTGRQVENVVIVDGFLIFGEGVPAELQREFDIKFMIRTPYEKAKQRREDRAGYTTMEGFWHDPPGYFELLVWPAYVKQHKYLFENGDIEAGVLTEEAKQNKLRTPKRTDQGLMETLEWAVDTLEITIVKEVVDDKDNNVLSCTPSDK</sequence>
<evidence type="ECO:0000256" key="1">
    <source>
        <dbReference type="SAM" id="MobiDB-lite"/>
    </source>
</evidence>
<organism evidence="2 3">
    <name type="scientific">Dactylellina haptotyla (strain CBS 200.50)</name>
    <name type="common">Nematode-trapping fungus</name>
    <name type="synonym">Monacrosporium haptotylum</name>
    <dbReference type="NCBI Taxonomy" id="1284197"/>
    <lineage>
        <taxon>Eukaryota</taxon>
        <taxon>Fungi</taxon>
        <taxon>Dikarya</taxon>
        <taxon>Ascomycota</taxon>
        <taxon>Pezizomycotina</taxon>
        <taxon>Orbiliomycetes</taxon>
        <taxon>Orbiliales</taxon>
        <taxon>Orbiliaceae</taxon>
        <taxon>Dactylellina</taxon>
    </lineage>
</organism>
<dbReference type="Proteomes" id="UP000015100">
    <property type="component" value="Unassembled WGS sequence"/>
</dbReference>
<name>S8AQ92_DACHA</name>
<comment type="caution">
    <text evidence="2">The sequence shown here is derived from an EMBL/GenBank/DDBJ whole genome shotgun (WGS) entry which is preliminary data.</text>
</comment>
<evidence type="ECO:0000313" key="2">
    <source>
        <dbReference type="EMBL" id="EPS45029.1"/>
    </source>
</evidence>
<dbReference type="OMA" id="RPVHDQI"/>
<evidence type="ECO:0008006" key="4">
    <source>
        <dbReference type="Google" id="ProtNLM"/>
    </source>
</evidence>
<dbReference type="InterPro" id="IPR027417">
    <property type="entry name" value="P-loop_NTPase"/>
</dbReference>